<proteinExistence type="predicted"/>
<reference evidence="1 2" key="1">
    <citation type="submission" date="2018-08" db="EMBL/GenBank/DDBJ databases">
        <authorList>
            <person name="Pope W.H."/>
            <person name="Garlena R.A."/>
            <person name="Russell D.A."/>
            <person name="Jacobs-Sera D."/>
            <person name="Hatfull G.F."/>
        </authorList>
    </citation>
    <scope>NUCLEOTIDE SEQUENCE [LARGE SCALE GENOMIC DNA]</scope>
</reference>
<dbReference type="RefSeq" id="YP_010098827.1">
    <property type="nucleotide sequence ID" value="NC_055770.1"/>
</dbReference>
<gene>
    <name evidence="1" type="primary">33</name>
    <name evidence="1" type="ORF">SEA_BUGGABOO_33</name>
</gene>
<protein>
    <recommendedName>
        <fullName evidence="3">Head-to-tail stopper</fullName>
    </recommendedName>
</protein>
<accession>A0A386KCB9</accession>
<evidence type="ECO:0000313" key="1">
    <source>
        <dbReference type="EMBL" id="AYD83225.1"/>
    </source>
</evidence>
<dbReference type="GeneID" id="65116503"/>
<evidence type="ECO:0000313" key="2">
    <source>
        <dbReference type="Proteomes" id="UP000279879"/>
    </source>
</evidence>
<evidence type="ECO:0008006" key="3">
    <source>
        <dbReference type="Google" id="ProtNLM"/>
    </source>
</evidence>
<dbReference type="Proteomes" id="UP000279879">
    <property type="component" value="Segment"/>
</dbReference>
<organism evidence="1 2">
    <name type="scientific">Gordonia phage Buggaboo</name>
    <dbReference type="NCBI Taxonomy" id="2315529"/>
    <lineage>
        <taxon>Viruses</taxon>
        <taxon>Duplodnaviria</taxon>
        <taxon>Heunggongvirae</taxon>
        <taxon>Uroviricota</taxon>
        <taxon>Caudoviricetes</taxon>
        <taxon>Zierdtviridae</taxon>
        <taxon>Emilbogenvirinae</taxon>
        <taxon>Kablunavirus</taxon>
        <taxon>Kablunavirus buggaboo</taxon>
    </lineage>
</organism>
<sequence>MIGLNVLAGSVDVEVWDKPADSWGEGKAGMTLQFTLEMVPIVPRTTTIASNDSFRERIESGYTMWLSAEDIARLTESQEFRVVFPTGQKVAFALDGSLEGLLWDMNPLSSFNMGNEVNLKFLRRIGDRGVDDE</sequence>
<keyword evidence="2" id="KW-1185">Reference proteome</keyword>
<name>A0A386KCB9_9CAUD</name>
<dbReference type="KEGG" id="vg:65116503"/>
<dbReference type="EMBL" id="MH779499">
    <property type="protein sequence ID" value="AYD83225.1"/>
    <property type="molecule type" value="Genomic_DNA"/>
</dbReference>